<feature type="coiled-coil region" evidence="1">
    <location>
        <begin position="161"/>
        <end position="188"/>
    </location>
</feature>
<evidence type="ECO:0000256" key="2">
    <source>
        <dbReference type="SAM" id="MobiDB-lite"/>
    </source>
</evidence>
<feature type="compositionally biased region" description="Basic residues" evidence="2">
    <location>
        <begin position="279"/>
        <end position="291"/>
    </location>
</feature>
<dbReference type="EMBL" id="CABFNB010000148">
    <property type="protein sequence ID" value="VTZ64975.1"/>
    <property type="molecule type" value="Genomic_DNA"/>
</dbReference>
<feature type="region of interest" description="Disordered" evidence="2">
    <location>
        <begin position="210"/>
        <end position="311"/>
    </location>
</feature>
<name>A0A508X591_9HYPH</name>
<reference evidence="4" key="1">
    <citation type="submission" date="2019-06" db="EMBL/GenBank/DDBJ databases">
        <authorList>
            <person name="Le Quere A."/>
            <person name="Colella S."/>
        </authorList>
    </citation>
    <scope>NUCLEOTIDE SEQUENCE</scope>
    <source>
        <strain evidence="4">EmedicaeMD41</strain>
    </source>
</reference>
<gene>
    <name evidence="4" type="ORF">EMEDMD4_780001</name>
</gene>
<evidence type="ECO:0000313" key="4">
    <source>
        <dbReference type="EMBL" id="VTZ64975.1"/>
    </source>
</evidence>
<keyword evidence="1" id="KW-0175">Coiled coil</keyword>
<sequence length="338" mass="38200">MTSRGQAKDDEGYHRRRYLERPSRRSPDERRREASLYQRHSRPQSFQGWLGQTETIPDLRVVYEPKAPITGPSSARGAALVKVNPRQARRFAEATGKLAKTDRMDAAMLARMGALLELEARPVRSAILNDLKDLHMAREALVKNRTAARNRAKNLTLAILKRHNTEQLRQIERQMIAIEKEIMLLIRTIRTLQAASTPCLDSGPVCSHRLRAPDRHAGTRHTRSRAGSLARRPGTRRTAVRRMDRPRLHPRRPGQCPAGPIHAATRRNALQSRSQGKIRPAKGRRKSTKSCHHSDRAKTHRSGKRAAHARQKMGAVLALTNTDTLAGKRSARFSTMRC</sequence>
<accession>A0A508X591</accession>
<dbReference type="InterPro" id="IPR002525">
    <property type="entry name" value="Transp_IS110-like_N"/>
</dbReference>
<feature type="compositionally biased region" description="Basic residues" evidence="2">
    <location>
        <begin position="298"/>
        <end position="311"/>
    </location>
</feature>
<feature type="domain" description="Transposase IS110-like N-terminal" evidence="3">
    <location>
        <begin position="75"/>
        <end position="155"/>
    </location>
</feature>
<dbReference type="PANTHER" id="PTHR33055">
    <property type="entry name" value="TRANSPOSASE FOR INSERTION SEQUENCE ELEMENT IS1111A"/>
    <property type="match status" value="1"/>
</dbReference>
<evidence type="ECO:0000259" key="3">
    <source>
        <dbReference type="Pfam" id="PF01548"/>
    </source>
</evidence>
<feature type="region of interest" description="Disordered" evidence="2">
    <location>
        <begin position="1"/>
        <end position="50"/>
    </location>
</feature>
<proteinExistence type="predicted"/>
<dbReference type="AlphaFoldDB" id="A0A508X591"/>
<dbReference type="PANTHER" id="PTHR33055:SF13">
    <property type="entry name" value="TRANSPOSASE"/>
    <property type="match status" value="1"/>
</dbReference>
<dbReference type="GO" id="GO:0004803">
    <property type="term" value="F:transposase activity"/>
    <property type="evidence" value="ECO:0007669"/>
    <property type="project" value="InterPro"/>
</dbReference>
<dbReference type="GO" id="GO:0006313">
    <property type="term" value="P:DNA transposition"/>
    <property type="evidence" value="ECO:0007669"/>
    <property type="project" value="InterPro"/>
</dbReference>
<dbReference type="Proteomes" id="UP000507954">
    <property type="component" value="Unassembled WGS sequence"/>
</dbReference>
<dbReference type="GO" id="GO:0003677">
    <property type="term" value="F:DNA binding"/>
    <property type="evidence" value="ECO:0007669"/>
    <property type="project" value="InterPro"/>
</dbReference>
<protein>
    <recommendedName>
        <fullName evidence="3">Transposase IS110-like N-terminal domain-containing protein</fullName>
    </recommendedName>
</protein>
<feature type="compositionally biased region" description="Basic and acidic residues" evidence="2">
    <location>
        <begin position="1"/>
        <end position="34"/>
    </location>
</feature>
<organism evidence="4">
    <name type="scientific">Sinorhizobium medicae</name>
    <dbReference type="NCBI Taxonomy" id="110321"/>
    <lineage>
        <taxon>Bacteria</taxon>
        <taxon>Pseudomonadati</taxon>
        <taxon>Pseudomonadota</taxon>
        <taxon>Alphaproteobacteria</taxon>
        <taxon>Hyphomicrobiales</taxon>
        <taxon>Rhizobiaceae</taxon>
        <taxon>Sinorhizobium/Ensifer group</taxon>
        <taxon>Sinorhizobium</taxon>
    </lineage>
</organism>
<evidence type="ECO:0000256" key="1">
    <source>
        <dbReference type="SAM" id="Coils"/>
    </source>
</evidence>
<dbReference type="Pfam" id="PF01548">
    <property type="entry name" value="DEDD_Tnp_IS110"/>
    <property type="match status" value="1"/>
</dbReference>
<dbReference type="InterPro" id="IPR047650">
    <property type="entry name" value="Transpos_IS110"/>
</dbReference>